<dbReference type="GO" id="GO:0043531">
    <property type="term" value="F:ADP binding"/>
    <property type="evidence" value="ECO:0007669"/>
    <property type="project" value="InterPro"/>
</dbReference>
<dbReference type="InterPro" id="IPR003593">
    <property type="entry name" value="AAA+_ATPase"/>
</dbReference>
<protein>
    <submittedName>
        <fullName evidence="3">HET-domain-containing protein</fullName>
    </submittedName>
</protein>
<proteinExistence type="predicted"/>
<dbReference type="Pfam" id="PF13424">
    <property type="entry name" value="TPR_12"/>
    <property type="match status" value="1"/>
</dbReference>
<dbReference type="PANTHER" id="PTHR10622">
    <property type="entry name" value="HET DOMAIN-CONTAINING PROTEIN"/>
    <property type="match status" value="1"/>
</dbReference>
<dbReference type="Pfam" id="PF06985">
    <property type="entry name" value="HET"/>
    <property type="match status" value="1"/>
</dbReference>
<dbReference type="InterPro" id="IPR027417">
    <property type="entry name" value="P-loop_NTPase"/>
</dbReference>
<feature type="compositionally biased region" description="Basic and acidic residues" evidence="1">
    <location>
        <begin position="473"/>
        <end position="490"/>
    </location>
</feature>
<dbReference type="SMART" id="SM00382">
    <property type="entry name" value="AAA"/>
    <property type="match status" value="1"/>
</dbReference>
<dbReference type="Pfam" id="PF13374">
    <property type="entry name" value="TPR_10"/>
    <property type="match status" value="1"/>
</dbReference>
<keyword evidence="4" id="KW-1185">Reference proteome</keyword>
<dbReference type="Gene3D" id="3.40.50.300">
    <property type="entry name" value="P-loop containing nucleotide triphosphate hydrolases"/>
    <property type="match status" value="1"/>
</dbReference>
<gene>
    <name evidence="3" type="ORF">EJ04DRAFT_514949</name>
</gene>
<name>A0A9P4QTX7_9PLEO</name>
<dbReference type="InterPro" id="IPR010730">
    <property type="entry name" value="HET"/>
</dbReference>
<sequence>MRLLHFDGERLVLTDFRGKIIPPYAILSHRWSDSEVLLEDLGRDTYKEKDGYGKIEFCAAQAARDGLQYFWIDTCCIDKWNRRERSKAINSMFRWYKDAARCYVFLSDVSAAADAPQNAWEAFFLASKWFSRGWTLQELIAPASVEFFSCEGRRIGDKTSLEPLVHAKTGIPVRALRNGPLDEFTVNERRDWAKNRKTTEEEDAVYCLLGILDVVIPAAYGEGKERAWRRLQTELEAAGSAPSIIPFSQNDQFVGRESQLTELEAKLFEHNRATKMAIVGPPGTGKSQLALEIAHRARQRNRNCCVFWIDASDTDSLYRSYESITRKLGIPGWDDEKADSRQLAKAYLGGNGKRRYLLVFDNVDDMSLGSTDLSDYVPQSEQSAVLYTTTNRDTAKEFVAPNILQLKEMSLSTAQRMLANHMKASLSPSEQQEAQLLLHELSYLPLAIVQAAAYINIRGITLQQYRSLVARQREAVPGHDSEAPKNRPQENDITGPVATTLLISLDQLRGDNDLATVYLSLAACMDRKDILLDLLPAASPREREEAVKVLSGYGLVTRRPAESSLDLHQLVHRALREWLQRQGQLDEWTGNAVKELYRVFPNNDHSSRSKWRRLLPHGKYALSHGLAEQGGGERLELAWKCAMVLYDDGRWAEAEQLFVQVMETRKRVLGDEHPDTLTSMANLALTYRNQGRWKEAEQLGVQVMETSSRVLVMETSSRVLGDEHPDTLTSMNNLAFTLKGQGLYNTAIPLLEQCYRLRQQTLGPKHPYTVSSFEALQAWRADNVSLNPA</sequence>
<feature type="region of interest" description="Disordered" evidence="1">
    <location>
        <begin position="473"/>
        <end position="493"/>
    </location>
</feature>
<dbReference type="OrthoDB" id="674604at2759"/>
<accession>A0A9P4QTX7</accession>
<dbReference type="SUPFAM" id="SSF48452">
    <property type="entry name" value="TPR-like"/>
    <property type="match status" value="1"/>
</dbReference>
<dbReference type="Pfam" id="PF00931">
    <property type="entry name" value="NB-ARC"/>
    <property type="match status" value="1"/>
</dbReference>
<dbReference type="PANTHER" id="PTHR10622:SF11">
    <property type="entry name" value="HET-DOMAIN-CONTAINING PROTEIN"/>
    <property type="match status" value="1"/>
</dbReference>
<evidence type="ECO:0000259" key="2">
    <source>
        <dbReference type="SMART" id="SM00382"/>
    </source>
</evidence>
<feature type="domain" description="AAA+ ATPase" evidence="2">
    <location>
        <begin position="272"/>
        <end position="410"/>
    </location>
</feature>
<evidence type="ECO:0000313" key="3">
    <source>
        <dbReference type="EMBL" id="KAF2730881.1"/>
    </source>
</evidence>
<evidence type="ECO:0000256" key="1">
    <source>
        <dbReference type="SAM" id="MobiDB-lite"/>
    </source>
</evidence>
<dbReference type="InterPro" id="IPR011990">
    <property type="entry name" value="TPR-like_helical_dom_sf"/>
</dbReference>
<reference evidence="3" key="1">
    <citation type="journal article" date="2020" name="Stud. Mycol.">
        <title>101 Dothideomycetes genomes: a test case for predicting lifestyles and emergence of pathogens.</title>
        <authorList>
            <person name="Haridas S."/>
            <person name="Albert R."/>
            <person name="Binder M."/>
            <person name="Bloem J."/>
            <person name="Labutti K."/>
            <person name="Salamov A."/>
            <person name="Andreopoulos B."/>
            <person name="Baker S."/>
            <person name="Barry K."/>
            <person name="Bills G."/>
            <person name="Bluhm B."/>
            <person name="Cannon C."/>
            <person name="Castanera R."/>
            <person name="Culley D."/>
            <person name="Daum C."/>
            <person name="Ezra D."/>
            <person name="Gonzalez J."/>
            <person name="Henrissat B."/>
            <person name="Kuo A."/>
            <person name="Liang C."/>
            <person name="Lipzen A."/>
            <person name="Lutzoni F."/>
            <person name="Magnuson J."/>
            <person name="Mondo S."/>
            <person name="Nolan M."/>
            <person name="Ohm R."/>
            <person name="Pangilinan J."/>
            <person name="Park H.-J."/>
            <person name="Ramirez L."/>
            <person name="Alfaro M."/>
            <person name="Sun H."/>
            <person name="Tritt A."/>
            <person name="Yoshinaga Y."/>
            <person name="Zwiers L.-H."/>
            <person name="Turgeon B."/>
            <person name="Goodwin S."/>
            <person name="Spatafora J."/>
            <person name="Crous P."/>
            <person name="Grigoriev I."/>
        </authorList>
    </citation>
    <scope>NUCLEOTIDE SEQUENCE</scope>
    <source>
        <strain evidence="3">CBS 125425</strain>
    </source>
</reference>
<dbReference type="EMBL" id="ML996207">
    <property type="protein sequence ID" value="KAF2730881.1"/>
    <property type="molecule type" value="Genomic_DNA"/>
</dbReference>
<dbReference type="AlphaFoldDB" id="A0A9P4QTX7"/>
<evidence type="ECO:0000313" key="4">
    <source>
        <dbReference type="Proteomes" id="UP000799444"/>
    </source>
</evidence>
<dbReference type="InterPro" id="IPR002182">
    <property type="entry name" value="NB-ARC"/>
</dbReference>
<dbReference type="Proteomes" id="UP000799444">
    <property type="component" value="Unassembled WGS sequence"/>
</dbReference>
<dbReference type="Gene3D" id="1.25.40.10">
    <property type="entry name" value="Tetratricopeptide repeat domain"/>
    <property type="match status" value="1"/>
</dbReference>
<dbReference type="SUPFAM" id="SSF52540">
    <property type="entry name" value="P-loop containing nucleoside triphosphate hydrolases"/>
    <property type="match status" value="1"/>
</dbReference>
<organism evidence="3 4">
    <name type="scientific">Polyplosphaeria fusca</name>
    <dbReference type="NCBI Taxonomy" id="682080"/>
    <lineage>
        <taxon>Eukaryota</taxon>
        <taxon>Fungi</taxon>
        <taxon>Dikarya</taxon>
        <taxon>Ascomycota</taxon>
        <taxon>Pezizomycotina</taxon>
        <taxon>Dothideomycetes</taxon>
        <taxon>Pleosporomycetidae</taxon>
        <taxon>Pleosporales</taxon>
        <taxon>Tetraplosphaeriaceae</taxon>
        <taxon>Polyplosphaeria</taxon>
    </lineage>
</organism>
<comment type="caution">
    <text evidence="3">The sequence shown here is derived from an EMBL/GenBank/DDBJ whole genome shotgun (WGS) entry which is preliminary data.</text>
</comment>